<proteinExistence type="predicted"/>
<keyword evidence="4" id="KW-1185">Reference proteome</keyword>
<dbReference type="InterPro" id="IPR020845">
    <property type="entry name" value="AMP-binding_CS"/>
</dbReference>
<dbReference type="SUPFAM" id="SSF56801">
    <property type="entry name" value="Acetyl-CoA synthetase-like"/>
    <property type="match status" value="1"/>
</dbReference>
<accession>A0AAW1SYR2</accession>
<evidence type="ECO:0000313" key="4">
    <source>
        <dbReference type="Proteomes" id="UP001485043"/>
    </source>
</evidence>
<comment type="caution">
    <text evidence="3">The sequence shown here is derived from an EMBL/GenBank/DDBJ whole genome shotgun (WGS) entry which is preliminary data.</text>
</comment>
<dbReference type="Pfam" id="PF00501">
    <property type="entry name" value="AMP-binding"/>
    <property type="match status" value="1"/>
</dbReference>
<dbReference type="PROSITE" id="PS00455">
    <property type="entry name" value="AMP_BINDING"/>
    <property type="match status" value="1"/>
</dbReference>
<dbReference type="EMBL" id="JALJOV010000718">
    <property type="protein sequence ID" value="KAK9861669.1"/>
    <property type="molecule type" value="Genomic_DNA"/>
</dbReference>
<evidence type="ECO:0000313" key="3">
    <source>
        <dbReference type="EMBL" id="KAK9861669.1"/>
    </source>
</evidence>
<dbReference type="InterPro" id="IPR000873">
    <property type="entry name" value="AMP-dep_synth/lig_dom"/>
</dbReference>
<evidence type="ECO:0000256" key="1">
    <source>
        <dbReference type="SAM" id="MobiDB-lite"/>
    </source>
</evidence>
<feature type="domain" description="AMP-dependent synthetase/ligase" evidence="2">
    <location>
        <begin position="21"/>
        <end position="137"/>
    </location>
</feature>
<dbReference type="InterPro" id="IPR042099">
    <property type="entry name" value="ANL_N_sf"/>
</dbReference>
<protein>
    <recommendedName>
        <fullName evidence="2">AMP-dependent synthetase/ligase domain-containing protein</fullName>
    </recommendedName>
</protein>
<dbReference type="Proteomes" id="UP001485043">
    <property type="component" value="Unassembled WGS sequence"/>
</dbReference>
<evidence type="ECO:0000259" key="2">
    <source>
        <dbReference type="Pfam" id="PF00501"/>
    </source>
</evidence>
<reference evidence="3 4" key="1">
    <citation type="journal article" date="2024" name="Nat. Commun.">
        <title>Phylogenomics reveals the evolutionary origins of lichenization in chlorophyte algae.</title>
        <authorList>
            <person name="Puginier C."/>
            <person name="Libourel C."/>
            <person name="Otte J."/>
            <person name="Skaloud P."/>
            <person name="Haon M."/>
            <person name="Grisel S."/>
            <person name="Petersen M."/>
            <person name="Berrin J.G."/>
            <person name="Delaux P.M."/>
            <person name="Dal Grande F."/>
            <person name="Keller J."/>
        </authorList>
    </citation>
    <scope>NUCLEOTIDE SEQUENCE [LARGE SCALE GENOMIC DNA]</scope>
    <source>
        <strain evidence="3 4">SAG 2523</strain>
    </source>
</reference>
<name>A0AAW1SYR2_9CHLO</name>
<organism evidence="3 4">
    <name type="scientific">Apatococcus fuscideae</name>
    <dbReference type="NCBI Taxonomy" id="2026836"/>
    <lineage>
        <taxon>Eukaryota</taxon>
        <taxon>Viridiplantae</taxon>
        <taxon>Chlorophyta</taxon>
        <taxon>core chlorophytes</taxon>
        <taxon>Trebouxiophyceae</taxon>
        <taxon>Chlorellales</taxon>
        <taxon>Chlorellaceae</taxon>
        <taxon>Apatococcus</taxon>
    </lineage>
</organism>
<dbReference type="AlphaFoldDB" id="A0AAW1SYR2"/>
<feature type="region of interest" description="Disordered" evidence="1">
    <location>
        <begin position="1"/>
        <end position="21"/>
    </location>
</feature>
<sequence length="226" mass="25276">MPVRISRHASSCARSEGGGSTSDRLCSIRYTSGTTGTPKGVCMSRTFLEKRLPLWRDFFGYSSQDVVSLVVPVTTATGMLGGISTEKKPHFTASLLPLFCGATLVLPSKGRFSPRFWEEASRHGITQEIVAVRQLRTWKVPANIQTMSLGIRTRESSLQMQERYQKEGENAPRKPAGWDVRAPYKNIRTLFGGCVWHRSRSSCSIFGLWFDRQDIMQALPHAPSHI</sequence>
<dbReference type="Gene3D" id="3.40.50.12780">
    <property type="entry name" value="N-terminal domain of ligase-like"/>
    <property type="match status" value="1"/>
</dbReference>
<gene>
    <name evidence="3" type="ORF">WJX84_000388</name>
</gene>